<name>A0ABQ1NB98_9BURK</name>
<organism evidence="5 6">
    <name type="scientific">Paraburkholderia caffeinilytica</name>
    <dbReference type="NCBI Taxonomy" id="1761016"/>
    <lineage>
        <taxon>Bacteria</taxon>
        <taxon>Pseudomonadati</taxon>
        <taxon>Pseudomonadota</taxon>
        <taxon>Betaproteobacteria</taxon>
        <taxon>Burkholderiales</taxon>
        <taxon>Burkholderiaceae</taxon>
        <taxon>Paraburkholderia</taxon>
    </lineage>
</organism>
<dbReference type="GO" id="GO:0016787">
    <property type="term" value="F:hydrolase activity"/>
    <property type="evidence" value="ECO:0007669"/>
    <property type="project" value="UniProtKB-KW"/>
</dbReference>
<evidence type="ECO:0000259" key="4">
    <source>
        <dbReference type="SMART" id="SM00796"/>
    </source>
</evidence>
<protein>
    <submittedName>
        <fullName evidence="5">Allophanate hydrolase</fullName>
    </submittedName>
</protein>
<evidence type="ECO:0000313" key="6">
    <source>
        <dbReference type="Proteomes" id="UP000602004"/>
    </source>
</evidence>
<dbReference type="Proteomes" id="UP000602004">
    <property type="component" value="Unassembled WGS sequence"/>
</dbReference>
<dbReference type="InterPro" id="IPR003833">
    <property type="entry name" value="CT_C_D"/>
</dbReference>
<comment type="caution">
    <text evidence="5">The sequence shown here is derived from an EMBL/GenBank/DDBJ whole genome shotgun (WGS) entry which is preliminary data.</text>
</comment>
<dbReference type="Gene3D" id="2.40.100.10">
    <property type="entry name" value="Cyclophilin-like"/>
    <property type="match status" value="1"/>
</dbReference>
<evidence type="ECO:0000313" key="5">
    <source>
        <dbReference type="EMBL" id="GGC67254.1"/>
    </source>
</evidence>
<dbReference type="InterPro" id="IPR010016">
    <property type="entry name" value="PxpB"/>
</dbReference>
<evidence type="ECO:0000256" key="1">
    <source>
        <dbReference type="ARBA" id="ARBA00022741"/>
    </source>
</evidence>
<dbReference type="SMART" id="SM00796">
    <property type="entry name" value="AHS1"/>
    <property type="match status" value="1"/>
</dbReference>
<dbReference type="NCBIfam" id="TIGR00370">
    <property type="entry name" value="5-oxoprolinase subunit PxpB"/>
    <property type="match status" value="1"/>
</dbReference>
<proteinExistence type="predicted"/>
<keyword evidence="3" id="KW-0067">ATP-binding</keyword>
<gene>
    <name evidence="5" type="ORF">GCM10011400_63980</name>
</gene>
<accession>A0ABQ1NB98</accession>
<evidence type="ECO:0000256" key="3">
    <source>
        <dbReference type="ARBA" id="ARBA00022840"/>
    </source>
</evidence>
<keyword evidence="6" id="KW-1185">Reference proteome</keyword>
<dbReference type="EMBL" id="BMHL01000017">
    <property type="protein sequence ID" value="GGC67254.1"/>
    <property type="molecule type" value="Genomic_DNA"/>
</dbReference>
<keyword evidence="1" id="KW-0547">Nucleotide-binding</keyword>
<dbReference type="Gene3D" id="3.30.1360.40">
    <property type="match status" value="1"/>
</dbReference>
<keyword evidence="2 5" id="KW-0378">Hydrolase</keyword>
<dbReference type="Pfam" id="PF02682">
    <property type="entry name" value="CT_C_D"/>
    <property type="match status" value="1"/>
</dbReference>
<dbReference type="PANTHER" id="PTHR34698:SF2">
    <property type="entry name" value="5-OXOPROLINASE SUBUNIT B"/>
    <property type="match status" value="1"/>
</dbReference>
<evidence type="ECO:0000256" key="2">
    <source>
        <dbReference type="ARBA" id="ARBA00022801"/>
    </source>
</evidence>
<reference evidence="6" key="1">
    <citation type="journal article" date="2019" name="Int. J. Syst. Evol. Microbiol.">
        <title>The Global Catalogue of Microorganisms (GCM) 10K type strain sequencing project: providing services to taxonomists for standard genome sequencing and annotation.</title>
        <authorList>
            <consortium name="The Broad Institute Genomics Platform"/>
            <consortium name="The Broad Institute Genome Sequencing Center for Infectious Disease"/>
            <person name="Wu L."/>
            <person name="Ma J."/>
        </authorList>
    </citation>
    <scope>NUCLEOTIDE SEQUENCE [LARGE SCALE GENOMIC DNA]</scope>
    <source>
        <strain evidence="6">CGMCC 1.15103</strain>
    </source>
</reference>
<feature type="domain" description="Carboxyltransferase" evidence="4">
    <location>
        <begin position="20"/>
        <end position="229"/>
    </location>
</feature>
<dbReference type="RefSeq" id="WP_115778481.1">
    <property type="nucleotide sequence ID" value="NZ_BMHL01000017.1"/>
</dbReference>
<dbReference type="InterPro" id="IPR029000">
    <property type="entry name" value="Cyclophilin-like_dom_sf"/>
</dbReference>
<sequence>MSASLLAHEHGAAAPLAPSWTIHPSGERLLIVELVGGDTVQANRMARAFAARIVSARPDYVTDVVPALTTVGVHYDPARVPRDAAWRMPFDTVREALGAMLQTVDIVQRAATRIVEIPVCYGGEHGPDLDEAAGACNLSSAELIELHSGAPVDVMMLGFAPGHPYIGLFDETLSLPRRATPRTAVQPGSIGLANRQTVIYPLTLPGGWNLIGRTPLSLFTPSRAEPCLVQAGDQVRFVPISAAQFDALNEHPGASR</sequence>
<dbReference type="SUPFAM" id="SSF160467">
    <property type="entry name" value="PH0987 N-terminal domain-like"/>
    <property type="match status" value="1"/>
</dbReference>
<dbReference type="SUPFAM" id="SSF50891">
    <property type="entry name" value="Cyclophilin-like"/>
    <property type="match status" value="1"/>
</dbReference>
<dbReference type="PANTHER" id="PTHR34698">
    <property type="entry name" value="5-OXOPROLINASE SUBUNIT B"/>
    <property type="match status" value="1"/>
</dbReference>